<evidence type="ECO:0000313" key="2">
    <source>
        <dbReference type="Proteomes" id="UP000032582"/>
    </source>
</evidence>
<name>A0A0D8L7L2_MORMO</name>
<dbReference type="GO" id="GO:0004519">
    <property type="term" value="F:endonuclease activity"/>
    <property type="evidence" value="ECO:0007669"/>
    <property type="project" value="InterPro"/>
</dbReference>
<accession>A0A0D8L7L2</accession>
<dbReference type="EMBL" id="JZSH01000112">
    <property type="protein sequence ID" value="KJF77724.1"/>
    <property type="molecule type" value="Genomic_DNA"/>
</dbReference>
<comment type="caution">
    <text evidence="1">The sequence shown here is derived from an EMBL/GenBank/DDBJ whole genome shotgun (WGS) entry which is preliminary data.</text>
</comment>
<proteinExistence type="predicted"/>
<dbReference type="Proteomes" id="UP000032582">
    <property type="component" value="Unassembled WGS sequence"/>
</dbReference>
<dbReference type="AlphaFoldDB" id="A0A0D8L7L2"/>
<dbReference type="InterPro" id="IPR013396">
    <property type="entry name" value="CRISPR-assoc_prot_Csy4"/>
</dbReference>
<sequence length="185" mass="21025">MRFYQTIRILPDALISAVFLRQQIWRQLHLILAENKTGENDSAVAVAFPDYCREQQTAGNRLRLLAGDYSALESLAIAVRLSPFYPYIRLSPILPVPEKTQPVSYVRQHIKGVRRFQTAGAGRLFIPETLPFIWTQSLSGGRHHRPFPFFIRKLVPGTAAEGRFTCYGLSQKKSEDGRIATVPHF</sequence>
<dbReference type="NCBIfam" id="TIGR02563">
    <property type="entry name" value="cas_Csy4"/>
    <property type="match status" value="1"/>
</dbReference>
<organism evidence="1 2">
    <name type="scientific">Morganella morganii</name>
    <name type="common">Proteus morganii</name>
    <dbReference type="NCBI Taxonomy" id="582"/>
    <lineage>
        <taxon>Bacteria</taxon>
        <taxon>Pseudomonadati</taxon>
        <taxon>Pseudomonadota</taxon>
        <taxon>Gammaproteobacteria</taxon>
        <taxon>Enterobacterales</taxon>
        <taxon>Morganellaceae</taxon>
        <taxon>Morganella</taxon>
    </lineage>
</organism>
<dbReference type="Gene3D" id="3.30.70.2540">
    <property type="entry name" value="CRISPR-associated endoribonuclease Cas6/Csy4"/>
    <property type="match status" value="1"/>
</dbReference>
<dbReference type="PATRIC" id="fig|582.24.peg.3438"/>
<reference evidence="1 2" key="1">
    <citation type="submission" date="2015-02" db="EMBL/GenBank/DDBJ databases">
        <title>Whole genome shotgun sequencing of cultured foodborne pathogen.</title>
        <authorList>
            <person name="Timme R."/>
            <person name="Allard M.W."/>
            <person name="Strain E."/>
            <person name="Evans P.S."/>
            <person name="Brown E."/>
        </authorList>
    </citation>
    <scope>NUCLEOTIDE SEQUENCE [LARGE SCALE GENOMIC DNA]</scope>
    <source>
        <strain evidence="1 2">GCSL-TSO-24</strain>
    </source>
</reference>
<gene>
    <name evidence="1" type="ORF">UA45_10915</name>
</gene>
<dbReference type="GO" id="GO:0043571">
    <property type="term" value="P:maintenance of CRISPR repeat elements"/>
    <property type="evidence" value="ECO:0007669"/>
    <property type="project" value="InterPro"/>
</dbReference>
<dbReference type="InterPro" id="IPR042564">
    <property type="entry name" value="CRISPR-Cas6/Csy4_sf"/>
</dbReference>
<protein>
    <submittedName>
        <fullName evidence="1">CRISPR-associated protein Csy4</fullName>
    </submittedName>
</protein>
<evidence type="ECO:0000313" key="1">
    <source>
        <dbReference type="EMBL" id="KJF77724.1"/>
    </source>
</evidence>
<dbReference type="Pfam" id="PF09618">
    <property type="entry name" value="Cas_Csy4"/>
    <property type="match status" value="1"/>
</dbReference>